<dbReference type="Gene3D" id="1.10.287.110">
    <property type="entry name" value="DnaJ domain"/>
    <property type="match status" value="1"/>
</dbReference>
<dbReference type="Proteomes" id="UP001162131">
    <property type="component" value="Unassembled WGS sequence"/>
</dbReference>
<dbReference type="PANTHER" id="PTHR45184:SF2">
    <property type="entry name" value="CHROMOSOME UNDETERMINED SCAFFOLD_102, WHOLE GENOME SHOTGUN SEQUENCE"/>
    <property type="match status" value="1"/>
</dbReference>
<sequence>MWKLLFFFSAYLLAQAEENYYKLLNVNIDANEQTIRRAFKKLGLKYHPDKNEDNKEEAEKMFMKIANAYEVLMDSEKRAIYDKYGEAGLKKHQEQESQKKEQQIRFGDRYNQFFGGKKQKLFDDNKPNPYENTDVITIDLANINKLFRRNEVWLINFFSAHSQACAEFKDLWITMAVKLAGIIKIAAIDCEEEEELCDEYSIKYFPSIMLFSDNTAEYPELYKGEKTLQAMSDFAINKMQSFVRLVNTRNFHEFIEVDPNVAKILIFTDRKVTSPQLKAFSKEFKGKVNFGEIRSTETELVNKYNVNEFPTLIGLDEESEVDKFKGEQKREEILNWINGFIEKSKNHGSKIRELSRNLYITGKCSKSDKNYCFLWFIDRENNDAKNILKTLANDFANDQIDFYWVDKKRYPAFGLAFEGKIVAYRPKRKKYVQIDCEDYKCLHDKLSNILSGGGDFIHLEFVPELIESRTEL</sequence>
<feature type="chain" id="PRO_5043897138" description="DnaJ homolog subfamily C member 16" evidence="6">
    <location>
        <begin position="17"/>
        <end position="472"/>
    </location>
</feature>
<accession>A0AAU9JLU3</accession>
<protein>
    <recommendedName>
        <fullName evidence="2">DnaJ homolog subfamily C member 16</fullName>
    </recommendedName>
    <alternativeName>
        <fullName evidence="5">Endoplasmic reticulum DNA J domain-containing protein 8</fullName>
    </alternativeName>
</protein>
<comment type="function">
    <text evidence="4">Plays an important role in regulating the size of autophagosomes during the formation process.</text>
</comment>
<dbReference type="Pfam" id="PF00085">
    <property type="entry name" value="Thioredoxin"/>
    <property type="match status" value="2"/>
</dbReference>
<evidence type="ECO:0000256" key="1">
    <source>
        <dbReference type="ARBA" id="ARBA00004163"/>
    </source>
</evidence>
<evidence type="ECO:0000256" key="2">
    <source>
        <dbReference type="ARBA" id="ARBA00020921"/>
    </source>
</evidence>
<keyword evidence="6" id="KW-0732">Signal</keyword>
<dbReference type="GO" id="GO:0006914">
    <property type="term" value="P:autophagy"/>
    <property type="evidence" value="ECO:0007669"/>
    <property type="project" value="UniProtKB-KW"/>
</dbReference>
<feature type="signal peptide" evidence="6">
    <location>
        <begin position="1"/>
        <end position="16"/>
    </location>
</feature>
<dbReference type="CDD" id="cd02947">
    <property type="entry name" value="TRX_family"/>
    <property type="match status" value="1"/>
</dbReference>
<evidence type="ECO:0000259" key="8">
    <source>
        <dbReference type="PROSITE" id="PS51352"/>
    </source>
</evidence>
<dbReference type="InterPro" id="IPR036869">
    <property type="entry name" value="J_dom_sf"/>
</dbReference>
<comment type="subcellular location">
    <subcellularLocation>
        <location evidence="1">Endoplasmic reticulum membrane</location>
        <topology evidence="1">Single-pass type IV membrane protein</topology>
    </subcellularLocation>
</comment>
<reference evidence="9" key="1">
    <citation type="submission" date="2021-09" db="EMBL/GenBank/DDBJ databases">
        <authorList>
            <consortium name="AG Swart"/>
            <person name="Singh M."/>
            <person name="Singh A."/>
            <person name="Seah K."/>
            <person name="Emmerich C."/>
        </authorList>
    </citation>
    <scope>NUCLEOTIDE SEQUENCE</scope>
    <source>
        <strain evidence="9">ATCC30299</strain>
    </source>
</reference>
<dbReference type="PROSITE" id="PS51352">
    <property type="entry name" value="THIOREDOXIN_2"/>
    <property type="match status" value="1"/>
</dbReference>
<dbReference type="InterPro" id="IPR052842">
    <property type="entry name" value="ER_Co-chaperone"/>
</dbReference>
<dbReference type="SMART" id="SM00271">
    <property type="entry name" value="DnaJ"/>
    <property type="match status" value="1"/>
</dbReference>
<name>A0AAU9JLU3_9CILI</name>
<dbReference type="CDD" id="cd02961">
    <property type="entry name" value="PDI_a_family"/>
    <property type="match status" value="1"/>
</dbReference>
<dbReference type="Pfam" id="PF00226">
    <property type="entry name" value="DnaJ"/>
    <property type="match status" value="1"/>
</dbReference>
<evidence type="ECO:0000256" key="5">
    <source>
        <dbReference type="ARBA" id="ARBA00035043"/>
    </source>
</evidence>
<dbReference type="AlphaFoldDB" id="A0AAU9JLU3"/>
<proteinExistence type="predicted"/>
<dbReference type="GO" id="GO:0005789">
    <property type="term" value="C:endoplasmic reticulum membrane"/>
    <property type="evidence" value="ECO:0007669"/>
    <property type="project" value="UniProtKB-SubCell"/>
</dbReference>
<dbReference type="PROSITE" id="PS00636">
    <property type="entry name" value="DNAJ_1"/>
    <property type="match status" value="1"/>
</dbReference>
<feature type="domain" description="Thioredoxin" evidence="8">
    <location>
        <begin position="113"/>
        <end position="241"/>
    </location>
</feature>
<dbReference type="EMBL" id="CAJZBQ010000040">
    <property type="protein sequence ID" value="CAG9326074.1"/>
    <property type="molecule type" value="Genomic_DNA"/>
</dbReference>
<keyword evidence="10" id="KW-1185">Reference proteome</keyword>
<comment type="caution">
    <text evidence="9">The sequence shown here is derived from an EMBL/GenBank/DDBJ whole genome shotgun (WGS) entry which is preliminary data.</text>
</comment>
<evidence type="ECO:0000259" key="7">
    <source>
        <dbReference type="PROSITE" id="PS50076"/>
    </source>
</evidence>
<dbReference type="InterPro" id="IPR018253">
    <property type="entry name" value="DnaJ_domain_CS"/>
</dbReference>
<dbReference type="SUPFAM" id="SSF52833">
    <property type="entry name" value="Thioredoxin-like"/>
    <property type="match status" value="2"/>
</dbReference>
<feature type="domain" description="J" evidence="7">
    <location>
        <begin position="19"/>
        <end position="85"/>
    </location>
</feature>
<dbReference type="InterPro" id="IPR036249">
    <property type="entry name" value="Thioredoxin-like_sf"/>
</dbReference>
<dbReference type="PRINTS" id="PR00625">
    <property type="entry name" value="JDOMAIN"/>
</dbReference>
<dbReference type="Gene3D" id="3.40.30.10">
    <property type="entry name" value="Glutaredoxin"/>
    <property type="match status" value="2"/>
</dbReference>
<dbReference type="CDD" id="cd06257">
    <property type="entry name" value="DnaJ"/>
    <property type="match status" value="1"/>
</dbReference>
<evidence type="ECO:0000256" key="4">
    <source>
        <dbReference type="ARBA" id="ARBA00035002"/>
    </source>
</evidence>
<organism evidence="9 10">
    <name type="scientific">Blepharisma stoltei</name>
    <dbReference type="NCBI Taxonomy" id="1481888"/>
    <lineage>
        <taxon>Eukaryota</taxon>
        <taxon>Sar</taxon>
        <taxon>Alveolata</taxon>
        <taxon>Ciliophora</taxon>
        <taxon>Postciliodesmatophora</taxon>
        <taxon>Heterotrichea</taxon>
        <taxon>Heterotrichida</taxon>
        <taxon>Blepharismidae</taxon>
        <taxon>Blepharisma</taxon>
    </lineage>
</organism>
<dbReference type="PROSITE" id="PS50076">
    <property type="entry name" value="DNAJ_2"/>
    <property type="match status" value="1"/>
</dbReference>
<evidence type="ECO:0000313" key="9">
    <source>
        <dbReference type="EMBL" id="CAG9326074.1"/>
    </source>
</evidence>
<dbReference type="InterPro" id="IPR013766">
    <property type="entry name" value="Thioredoxin_domain"/>
</dbReference>
<evidence type="ECO:0000256" key="6">
    <source>
        <dbReference type="SAM" id="SignalP"/>
    </source>
</evidence>
<keyword evidence="3" id="KW-0072">Autophagy</keyword>
<evidence type="ECO:0000313" key="10">
    <source>
        <dbReference type="Proteomes" id="UP001162131"/>
    </source>
</evidence>
<dbReference type="InterPro" id="IPR001623">
    <property type="entry name" value="DnaJ_domain"/>
</dbReference>
<evidence type="ECO:0000256" key="3">
    <source>
        <dbReference type="ARBA" id="ARBA00023006"/>
    </source>
</evidence>
<dbReference type="PANTHER" id="PTHR45184">
    <property type="entry name" value="DNAJ PROTEIN ERDJ3A"/>
    <property type="match status" value="1"/>
</dbReference>
<dbReference type="SUPFAM" id="SSF46565">
    <property type="entry name" value="Chaperone J-domain"/>
    <property type="match status" value="1"/>
</dbReference>
<gene>
    <name evidence="9" type="ORF">BSTOLATCC_MIC40514</name>
</gene>